<organism evidence="3 4">
    <name type="scientific">Sistotremastrum suecicum HHB10207 ss-3</name>
    <dbReference type="NCBI Taxonomy" id="1314776"/>
    <lineage>
        <taxon>Eukaryota</taxon>
        <taxon>Fungi</taxon>
        <taxon>Dikarya</taxon>
        <taxon>Basidiomycota</taxon>
        <taxon>Agaricomycotina</taxon>
        <taxon>Agaricomycetes</taxon>
        <taxon>Sistotremastrales</taxon>
        <taxon>Sistotremastraceae</taxon>
        <taxon>Sistotremastrum</taxon>
    </lineage>
</organism>
<feature type="compositionally biased region" description="Polar residues" evidence="1">
    <location>
        <begin position="179"/>
        <end position="217"/>
    </location>
</feature>
<evidence type="ECO:0000259" key="2">
    <source>
        <dbReference type="Pfam" id="PF20149"/>
    </source>
</evidence>
<dbReference type="InterPro" id="IPR045341">
    <property type="entry name" value="DUF6532"/>
</dbReference>
<keyword evidence="4" id="KW-1185">Reference proteome</keyword>
<dbReference type="Proteomes" id="UP000076798">
    <property type="component" value="Unassembled WGS sequence"/>
</dbReference>
<feature type="compositionally biased region" description="Low complexity" evidence="1">
    <location>
        <begin position="82"/>
        <end position="101"/>
    </location>
</feature>
<dbReference type="Pfam" id="PF20149">
    <property type="entry name" value="DUF6532"/>
    <property type="match status" value="1"/>
</dbReference>
<feature type="compositionally biased region" description="Basic residues" evidence="1">
    <location>
        <begin position="1"/>
        <end position="19"/>
    </location>
</feature>
<accession>A0A165WUQ3</accession>
<feature type="compositionally biased region" description="Low complexity" evidence="1">
    <location>
        <begin position="64"/>
        <end position="74"/>
    </location>
</feature>
<feature type="region of interest" description="Disordered" evidence="1">
    <location>
        <begin position="47"/>
        <end position="253"/>
    </location>
</feature>
<dbReference type="AlphaFoldDB" id="A0A165WUQ3"/>
<feature type="domain" description="DUF6532" evidence="2">
    <location>
        <begin position="258"/>
        <end position="426"/>
    </location>
</feature>
<evidence type="ECO:0000256" key="1">
    <source>
        <dbReference type="SAM" id="MobiDB-lite"/>
    </source>
</evidence>
<gene>
    <name evidence="3" type="ORF">SISSUDRAFT_1038366</name>
</gene>
<evidence type="ECO:0000313" key="3">
    <source>
        <dbReference type="EMBL" id="KZT31540.1"/>
    </source>
</evidence>
<evidence type="ECO:0000313" key="4">
    <source>
        <dbReference type="Proteomes" id="UP000076798"/>
    </source>
</evidence>
<reference evidence="3 4" key="1">
    <citation type="journal article" date="2016" name="Mol. Biol. Evol.">
        <title>Comparative Genomics of Early-Diverging Mushroom-Forming Fungi Provides Insights into the Origins of Lignocellulose Decay Capabilities.</title>
        <authorList>
            <person name="Nagy L.G."/>
            <person name="Riley R."/>
            <person name="Tritt A."/>
            <person name="Adam C."/>
            <person name="Daum C."/>
            <person name="Floudas D."/>
            <person name="Sun H."/>
            <person name="Yadav J.S."/>
            <person name="Pangilinan J."/>
            <person name="Larsson K.H."/>
            <person name="Matsuura K."/>
            <person name="Barry K."/>
            <person name="Labutti K."/>
            <person name="Kuo R."/>
            <person name="Ohm R.A."/>
            <person name="Bhattacharya S.S."/>
            <person name="Shirouzu T."/>
            <person name="Yoshinaga Y."/>
            <person name="Martin F.M."/>
            <person name="Grigoriev I.V."/>
            <person name="Hibbett D.S."/>
        </authorList>
    </citation>
    <scope>NUCLEOTIDE SEQUENCE [LARGE SCALE GENOMIC DNA]</scope>
    <source>
        <strain evidence="3 4">HHB10207 ss-3</strain>
    </source>
</reference>
<name>A0A165WUQ3_9AGAM</name>
<sequence length="531" mass="57379">MAKGRSKSKSKKSHNKSKKDKAAQQVVDEGAQTRVDPATMALLQQLATSVGSSSASQTGPMTRSALAKAANKSNKGTKVPVDSNSDSSSGSSSGSDSSSSGEEGEEEEIDFHALGRLAPRGGDDDGHSSSRSKRTHEDSDGEVGDDDDDGPPSPTRRKTTAAAQHSIVIGPRKEVVPRPSTSSRNSQLRASRTGAGQSTTATPSTISGPITPNQRTPSPDPDNAMNVDVTPFKKNKFNDSRPQTGHLTPPSGRIGKQAISQFEAMCMCQGGFLSSTVEIKLAVTCLSETLRRCRESEGKDSKYAHREIRFNQDEVYKESMISLLRKRLPTTRGTIRATAAGLVSASYGLGKYDSDEEVKTVIAKLLKHGAFTFLDPDNPVTSRNTVYRNPAIVDLIGQEWFTGPTSSAVRYHEIFKPMPIPLIALARMYRPILKKHLHNLNMIAENSPDVMKALQTSLYSKCWRRTGLAVEEDDETLLEVFIDVSSFLLSLCLELLFKLLTVVSVDNKLNSVAGQIFGAGSKVQELVPVGI</sequence>
<feature type="compositionally biased region" description="Acidic residues" evidence="1">
    <location>
        <begin position="139"/>
        <end position="150"/>
    </location>
</feature>
<feature type="compositionally biased region" description="Polar residues" evidence="1">
    <location>
        <begin position="47"/>
        <end position="61"/>
    </location>
</feature>
<protein>
    <recommendedName>
        <fullName evidence="2">DUF6532 domain-containing protein</fullName>
    </recommendedName>
</protein>
<dbReference type="EMBL" id="KV428539">
    <property type="protein sequence ID" value="KZT31540.1"/>
    <property type="molecule type" value="Genomic_DNA"/>
</dbReference>
<proteinExistence type="predicted"/>
<feature type="region of interest" description="Disordered" evidence="1">
    <location>
        <begin position="1"/>
        <end position="33"/>
    </location>
</feature>